<comment type="caution">
    <text evidence="2">The sequence shown here is derived from an EMBL/GenBank/DDBJ whole genome shotgun (WGS) entry which is preliminary data.</text>
</comment>
<dbReference type="OrthoDB" id="3993201at2759"/>
<name>A0A8K0SVC1_9HYPO</name>
<sequence>MSRVTAPVTKLARTLNTASPHNAGAVIMPKYAELLRNRRSAEHTDSSRGLTTTHRPTPQPSIANRSKPLMQTFHSDALASHASPPGHLDAAVLPMGFSPEVRAEFAPRVPLLPDNYAATYMPFAEPPAPPKPEVTVVAVDPSKVLPATAFSGLEGVDLKFVYDHSAEEDSHASMLKLA</sequence>
<keyword evidence="3" id="KW-1185">Reference proteome</keyword>
<dbReference type="EMBL" id="JAGPNK010000002">
    <property type="protein sequence ID" value="KAH7325868.1"/>
    <property type="molecule type" value="Genomic_DNA"/>
</dbReference>
<feature type="region of interest" description="Disordered" evidence="1">
    <location>
        <begin position="39"/>
        <end position="65"/>
    </location>
</feature>
<proteinExistence type="predicted"/>
<organism evidence="2 3">
    <name type="scientific">Stachybotrys elegans</name>
    <dbReference type="NCBI Taxonomy" id="80388"/>
    <lineage>
        <taxon>Eukaryota</taxon>
        <taxon>Fungi</taxon>
        <taxon>Dikarya</taxon>
        <taxon>Ascomycota</taxon>
        <taxon>Pezizomycotina</taxon>
        <taxon>Sordariomycetes</taxon>
        <taxon>Hypocreomycetidae</taxon>
        <taxon>Hypocreales</taxon>
        <taxon>Stachybotryaceae</taxon>
        <taxon>Stachybotrys</taxon>
    </lineage>
</organism>
<protein>
    <submittedName>
        <fullName evidence="2">Uncharacterized protein</fullName>
    </submittedName>
</protein>
<evidence type="ECO:0000256" key="1">
    <source>
        <dbReference type="SAM" id="MobiDB-lite"/>
    </source>
</evidence>
<dbReference type="AlphaFoldDB" id="A0A8K0SVC1"/>
<evidence type="ECO:0000313" key="3">
    <source>
        <dbReference type="Proteomes" id="UP000813444"/>
    </source>
</evidence>
<dbReference type="Proteomes" id="UP000813444">
    <property type="component" value="Unassembled WGS sequence"/>
</dbReference>
<reference evidence="2" key="1">
    <citation type="journal article" date="2021" name="Nat. Commun.">
        <title>Genetic determinants of endophytism in the Arabidopsis root mycobiome.</title>
        <authorList>
            <person name="Mesny F."/>
            <person name="Miyauchi S."/>
            <person name="Thiergart T."/>
            <person name="Pickel B."/>
            <person name="Atanasova L."/>
            <person name="Karlsson M."/>
            <person name="Huettel B."/>
            <person name="Barry K.W."/>
            <person name="Haridas S."/>
            <person name="Chen C."/>
            <person name="Bauer D."/>
            <person name="Andreopoulos W."/>
            <person name="Pangilinan J."/>
            <person name="LaButti K."/>
            <person name="Riley R."/>
            <person name="Lipzen A."/>
            <person name="Clum A."/>
            <person name="Drula E."/>
            <person name="Henrissat B."/>
            <person name="Kohler A."/>
            <person name="Grigoriev I.V."/>
            <person name="Martin F.M."/>
            <person name="Hacquard S."/>
        </authorList>
    </citation>
    <scope>NUCLEOTIDE SEQUENCE</scope>
    <source>
        <strain evidence="2">MPI-CAGE-CH-0235</strain>
    </source>
</reference>
<gene>
    <name evidence="2" type="ORF">B0I35DRAFT_405203</name>
</gene>
<accession>A0A8K0SVC1</accession>
<feature type="compositionally biased region" description="Polar residues" evidence="1">
    <location>
        <begin position="47"/>
        <end position="64"/>
    </location>
</feature>
<evidence type="ECO:0000313" key="2">
    <source>
        <dbReference type="EMBL" id="KAH7325868.1"/>
    </source>
</evidence>